<proteinExistence type="inferred from homology"/>
<gene>
    <name evidence="9" type="ORF">SLS62_006116</name>
</gene>
<dbReference type="EMBL" id="JAKJXP020000043">
    <property type="protein sequence ID" value="KAK7751973.1"/>
    <property type="molecule type" value="Genomic_DNA"/>
</dbReference>
<comment type="similarity">
    <text evidence="5">Belongs to the SAT4 family.</text>
</comment>
<evidence type="ECO:0000256" key="4">
    <source>
        <dbReference type="ARBA" id="ARBA00023136"/>
    </source>
</evidence>
<dbReference type="PANTHER" id="PTHR33048:SF143">
    <property type="entry name" value="EXTRACELLULAR MEMBRANE PROTEIN CFEM DOMAIN-CONTAINING PROTEIN-RELATED"/>
    <property type="match status" value="1"/>
</dbReference>
<comment type="caution">
    <text evidence="9">The sequence shown here is derived from an EMBL/GenBank/DDBJ whole genome shotgun (WGS) entry which is preliminary data.</text>
</comment>
<dbReference type="AlphaFoldDB" id="A0AAN9V1R7"/>
<evidence type="ECO:0000256" key="5">
    <source>
        <dbReference type="ARBA" id="ARBA00038359"/>
    </source>
</evidence>
<dbReference type="InterPro" id="IPR049326">
    <property type="entry name" value="Rhodopsin_dom_fungi"/>
</dbReference>
<feature type="transmembrane region" description="Helical" evidence="7">
    <location>
        <begin position="23"/>
        <end position="46"/>
    </location>
</feature>
<keyword evidence="2 7" id="KW-0812">Transmembrane</keyword>
<evidence type="ECO:0000313" key="9">
    <source>
        <dbReference type="EMBL" id="KAK7751973.1"/>
    </source>
</evidence>
<evidence type="ECO:0000313" key="10">
    <source>
        <dbReference type="Proteomes" id="UP001320420"/>
    </source>
</evidence>
<evidence type="ECO:0000259" key="8">
    <source>
        <dbReference type="Pfam" id="PF20684"/>
    </source>
</evidence>
<feature type="region of interest" description="Disordered" evidence="6">
    <location>
        <begin position="166"/>
        <end position="193"/>
    </location>
</feature>
<reference evidence="9 10" key="1">
    <citation type="submission" date="2024-02" db="EMBL/GenBank/DDBJ databases">
        <title>De novo assembly and annotation of 12 fungi associated with fruit tree decline syndrome in Ontario, Canada.</title>
        <authorList>
            <person name="Sulman M."/>
            <person name="Ellouze W."/>
            <person name="Ilyukhin E."/>
        </authorList>
    </citation>
    <scope>NUCLEOTIDE SEQUENCE [LARGE SCALE GENOMIC DNA]</scope>
    <source>
        <strain evidence="9 10">M11/M66-122</strain>
    </source>
</reference>
<comment type="subcellular location">
    <subcellularLocation>
        <location evidence="1">Membrane</location>
        <topology evidence="1">Multi-pass membrane protein</topology>
    </subcellularLocation>
</comment>
<evidence type="ECO:0000256" key="3">
    <source>
        <dbReference type="ARBA" id="ARBA00022989"/>
    </source>
</evidence>
<dbReference type="PANTHER" id="PTHR33048">
    <property type="entry name" value="PTH11-LIKE INTEGRAL MEMBRANE PROTEIN (AFU_ORTHOLOGUE AFUA_5G11245)"/>
    <property type="match status" value="1"/>
</dbReference>
<evidence type="ECO:0000256" key="1">
    <source>
        <dbReference type="ARBA" id="ARBA00004141"/>
    </source>
</evidence>
<name>A0AAN9V1R7_9PEZI</name>
<dbReference type="GO" id="GO:0016020">
    <property type="term" value="C:membrane"/>
    <property type="evidence" value="ECO:0007669"/>
    <property type="project" value="UniProtKB-SubCell"/>
</dbReference>
<feature type="transmembrane region" description="Helical" evidence="7">
    <location>
        <begin position="58"/>
        <end position="77"/>
    </location>
</feature>
<accession>A0AAN9V1R7</accession>
<evidence type="ECO:0000256" key="6">
    <source>
        <dbReference type="SAM" id="MobiDB-lite"/>
    </source>
</evidence>
<feature type="domain" description="Rhodopsin" evidence="8">
    <location>
        <begin position="7"/>
        <end position="121"/>
    </location>
</feature>
<keyword evidence="10" id="KW-1185">Reference proteome</keyword>
<feature type="compositionally biased region" description="Basic and acidic residues" evidence="6">
    <location>
        <begin position="177"/>
        <end position="193"/>
    </location>
</feature>
<feature type="region of interest" description="Disordered" evidence="6">
    <location>
        <begin position="133"/>
        <end position="153"/>
    </location>
</feature>
<dbReference type="Proteomes" id="UP001320420">
    <property type="component" value="Unassembled WGS sequence"/>
</dbReference>
<evidence type="ECO:0000256" key="7">
    <source>
        <dbReference type="SAM" id="Phobius"/>
    </source>
</evidence>
<organism evidence="9 10">
    <name type="scientific">Diatrype stigma</name>
    <dbReference type="NCBI Taxonomy" id="117547"/>
    <lineage>
        <taxon>Eukaryota</taxon>
        <taxon>Fungi</taxon>
        <taxon>Dikarya</taxon>
        <taxon>Ascomycota</taxon>
        <taxon>Pezizomycotina</taxon>
        <taxon>Sordariomycetes</taxon>
        <taxon>Xylariomycetidae</taxon>
        <taxon>Xylariales</taxon>
        <taxon>Diatrypaceae</taxon>
        <taxon>Diatrype</taxon>
    </lineage>
</organism>
<keyword evidence="4 7" id="KW-0472">Membrane</keyword>
<evidence type="ECO:0000256" key="2">
    <source>
        <dbReference type="ARBA" id="ARBA00022692"/>
    </source>
</evidence>
<sequence>MEYGWESWSGETTGRCFNFNLFVWAHACISIALDVWILFIPLPTLAGLQLGMRKKVNLIIMFCVGLFITVVSCVRLKSFSTFGNTNNPTYDNVATAYWSVLEAYVSVICCCLPAVRAVLRKVFPICFGSTDDDTHQTSSRYRISGKSGMPNSNGIKKSVTHSVSFQQRSNESDTFELVDKNNHHDPDYRQEWA</sequence>
<protein>
    <recommendedName>
        <fullName evidence="8">Rhodopsin domain-containing protein</fullName>
    </recommendedName>
</protein>
<keyword evidence="3 7" id="KW-1133">Transmembrane helix</keyword>
<dbReference type="InterPro" id="IPR052337">
    <property type="entry name" value="SAT4-like"/>
</dbReference>
<dbReference type="Pfam" id="PF20684">
    <property type="entry name" value="Fung_rhodopsin"/>
    <property type="match status" value="1"/>
</dbReference>
<feature type="transmembrane region" description="Helical" evidence="7">
    <location>
        <begin position="97"/>
        <end position="119"/>
    </location>
</feature>